<feature type="transmembrane region" description="Helical" evidence="1">
    <location>
        <begin position="54"/>
        <end position="75"/>
    </location>
</feature>
<keyword evidence="1" id="KW-0812">Transmembrane</keyword>
<gene>
    <name evidence="2" type="ORF">BD410DRAFT_565551</name>
</gene>
<sequence>MIQSVRNMGRDEIKINAERWLEILHFLHYRRVKAFSAKVHQADSMMARCIRSDVRVNFCVYTATVVLFALGASLACSKLGVRNCQMRGAFAVLLSGQYLHKEEEWYGSISHYLHQVQVEEYRRGGQNVRTT</sequence>
<dbReference type="Proteomes" id="UP000294933">
    <property type="component" value="Unassembled WGS sequence"/>
</dbReference>
<accession>A0A4Y7QEI7</accession>
<organism evidence="2 3">
    <name type="scientific">Rickenella mellea</name>
    <dbReference type="NCBI Taxonomy" id="50990"/>
    <lineage>
        <taxon>Eukaryota</taxon>
        <taxon>Fungi</taxon>
        <taxon>Dikarya</taxon>
        <taxon>Basidiomycota</taxon>
        <taxon>Agaricomycotina</taxon>
        <taxon>Agaricomycetes</taxon>
        <taxon>Hymenochaetales</taxon>
        <taxon>Rickenellaceae</taxon>
        <taxon>Rickenella</taxon>
    </lineage>
</organism>
<evidence type="ECO:0000313" key="2">
    <source>
        <dbReference type="EMBL" id="TDL26093.1"/>
    </source>
</evidence>
<dbReference type="EMBL" id="ML170162">
    <property type="protein sequence ID" value="TDL26093.1"/>
    <property type="molecule type" value="Genomic_DNA"/>
</dbReference>
<proteinExistence type="predicted"/>
<evidence type="ECO:0000256" key="1">
    <source>
        <dbReference type="SAM" id="Phobius"/>
    </source>
</evidence>
<keyword evidence="1" id="KW-1133">Transmembrane helix</keyword>
<reference evidence="2 3" key="1">
    <citation type="submission" date="2018-06" db="EMBL/GenBank/DDBJ databases">
        <title>A transcriptomic atlas of mushroom development highlights an independent origin of complex multicellularity.</title>
        <authorList>
            <consortium name="DOE Joint Genome Institute"/>
            <person name="Krizsan K."/>
            <person name="Almasi E."/>
            <person name="Merenyi Z."/>
            <person name="Sahu N."/>
            <person name="Viragh M."/>
            <person name="Koszo T."/>
            <person name="Mondo S."/>
            <person name="Kiss B."/>
            <person name="Balint B."/>
            <person name="Kues U."/>
            <person name="Barry K."/>
            <person name="Hegedus J.C."/>
            <person name="Henrissat B."/>
            <person name="Johnson J."/>
            <person name="Lipzen A."/>
            <person name="Ohm R."/>
            <person name="Nagy I."/>
            <person name="Pangilinan J."/>
            <person name="Yan J."/>
            <person name="Xiong Y."/>
            <person name="Grigoriev I.V."/>
            <person name="Hibbett D.S."/>
            <person name="Nagy L.G."/>
        </authorList>
    </citation>
    <scope>NUCLEOTIDE SEQUENCE [LARGE SCALE GENOMIC DNA]</scope>
    <source>
        <strain evidence="2 3">SZMC22713</strain>
    </source>
</reference>
<keyword evidence="1" id="KW-0472">Membrane</keyword>
<protein>
    <submittedName>
        <fullName evidence="2">Uncharacterized protein</fullName>
    </submittedName>
</protein>
<dbReference type="AlphaFoldDB" id="A0A4Y7QEI7"/>
<evidence type="ECO:0000313" key="3">
    <source>
        <dbReference type="Proteomes" id="UP000294933"/>
    </source>
</evidence>
<dbReference type="VEuPathDB" id="FungiDB:BD410DRAFT_565551"/>
<name>A0A4Y7QEI7_9AGAM</name>
<keyword evidence="3" id="KW-1185">Reference proteome</keyword>